<protein>
    <recommendedName>
        <fullName evidence="8">Crp/Fnr family transcriptional regulator</fullName>
    </recommendedName>
</protein>
<dbReference type="InterPro" id="IPR000595">
    <property type="entry name" value="cNMP-bd_dom"/>
</dbReference>
<dbReference type="SUPFAM" id="SSF51206">
    <property type="entry name" value="cAMP-binding domain-like"/>
    <property type="match status" value="1"/>
</dbReference>
<dbReference type="GO" id="GO:0003677">
    <property type="term" value="F:DNA binding"/>
    <property type="evidence" value="ECO:0007669"/>
    <property type="project" value="UniProtKB-KW"/>
</dbReference>
<dbReference type="AlphaFoldDB" id="A0A2W5K541"/>
<dbReference type="InterPro" id="IPR036390">
    <property type="entry name" value="WH_DNA-bd_sf"/>
</dbReference>
<keyword evidence="3" id="KW-0804">Transcription</keyword>
<sequence>MITHSSCAHPAHHADDADLLATIEAHEIALFARRVRLPRGAKLDLPGRHGSTLVLASGRLSAETITSDGHEAFAADVEPGDVIGEAFAFERCDTPFEVVADEASEAWCFEARDFAAAFERHPAFAKAVVRAMCRRQCRTLQRMSEVMTLPMSGRLEAELLRLAACDPSGRAIGRLPTHRQIASRIATQREAVTKELSRLERQGAIRKERYGLRLVGPSWNT</sequence>
<dbReference type="SUPFAM" id="SSF46785">
    <property type="entry name" value="Winged helix' DNA-binding domain"/>
    <property type="match status" value="1"/>
</dbReference>
<dbReference type="GO" id="GO:0005829">
    <property type="term" value="C:cytosol"/>
    <property type="evidence" value="ECO:0007669"/>
    <property type="project" value="TreeGrafter"/>
</dbReference>
<dbReference type="GO" id="GO:0003700">
    <property type="term" value="F:DNA-binding transcription factor activity"/>
    <property type="evidence" value="ECO:0007669"/>
    <property type="project" value="TreeGrafter"/>
</dbReference>
<dbReference type="PANTHER" id="PTHR24567:SF68">
    <property type="entry name" value="DNA-BINDING TRANSCRIPTIONAL DUAL REGULATOR CRP"/>
    <property type="match status" value="1"/>
</dbReference>
<dbReference type="InterPro" id="IPR012318">
    <property type="entry name" value="HTH_CRP"/>
</dbReference>
<comment type="caution">
    <text evidence="6">The sequence shown here is derived from an EMBL/GenBank/DDBJ whole genome shotgun (WGS) entry which is preliminary data.</text>
</comment>
<dbReference type="Gene3D" id="2.60.120.10">
    <property type="entry name" value="Jelly Rolls"/>
    <property type="match status" value="1"/>
</dbReference>
<dbReference type="Proteomes" id="UP000249577">
    <property type="component" value="Unassembled WGS sequence"/>
</dbReference>
<gene>
    <name evidence="6" type="ORF">DI565_16615</name>
</gene>
<keyword evidence="2" id="KW-0238">DNA-binding</keyword>
<evidence type="ECO:0008006" key="8">
    <source>
        <dbReference type="Google" id="ProtNLM"/>
    </source>
</evidence>
<feature type="domain" description="HTH crp-type" evidence="5">
    <location>
        <begin position="154"/>
        <end position="213"/>
    </location>
</feature>
<proteinExistence type="predicted"/>
<evidence type="ECO:0000259" key="4">
    <source>
        <dbReference type="Pfam" id="PF00027"/>
    </source>
</evidence>
<dbReference type="InterPro" id="IPR014710">
    <property type="entry name" value="RmlC-like_jellyroll"/>
</dbReference>
<evidence type="ECO:0000259" key="5">
    <source>
        <dbReference type="Pfam" id="PF13545"/>
    </source>
</evidence>
<evidence type="ECO:0000256" key="1">
    <source>
        <dbReference type="ARBA" id="ARBA00023015"/>
    </source>
</evidence>
<dbReference type="EMBL" id="QFPN01000009">
    <property type="protein sequence ID" value="PZQ12442.1"/>
    <property type="molecule type" value="Genomic_DNA"/>
</dbReference>
<reference evidence="6 7" key="1">
    <citation type="submission" date="2017-08" db="EMBL/GenBank/DDBJ databases">
        <title>Infants hospitalized years apart are colonized by the same room-sourced microbial strains.</title>
        <authorList>
            <person name="Brooks B."/>
            <person name="Olm M.R."/>
            <person name="Firek B.A."/>
            <person name="Baker R."/>
            <person name="Thomas B.C."/>
            <person name="Morowitz M.J."/>
            <person name="Banfield J.F."/>
        </authorList>
    </citation>
    <scope>NUCLEOTIDE SEQUENCE [LARGE SCALE GENOMIC DNA]</scope>
    <source>
        <strain evidence="6">S2_005_003_R2_43</strain>
    </source>
</reference>
<name>A0A2W5K541_ANCNO</name>
<evidence type="ECO:0000256" key="3">
    <source>
        <dbReference type="ARBA" id="ARBA00023163"/>
    </source>
</evidence>
<evidence type="ECO:0000313" key="7">
    <source>
        <dbReference type="Proteomes" id="UP000249577"/>
    </source>
</evidence>
<dbReference type="InterPro" id="IPR050397">
    <property type="entry name" value="Env_Response_Regulators"/>
</dbReference>
<evidence type="ECO:0000313" key="6">
    <source>
        <dbReference type="EMBL" id="PZQ12442.1"/>
    </source>
</evidence>
<dbReference type="Pfam" id="PF13545">
    <property type="entry name" value="HTH_Crp_2"/>
    <property type="match status" value="1"/>
</dbReference>
<dbReference type="InterPro" id="IPR018490">
    <property type="entry name" value="cNMP-bd_dom_sf"/>
</dbReference>
<evidence type="ECO:0000256" key="2">
    <source>
        <dbReference type="ARBA" id="ARBA00023125"/>
    </source>
</evidence>
<feature type="domain" description="Cyclic nucleotide-binding" evidence="4">
    <location>
        <begin position="51"/>
        <end position="121"/>
    </location>
</feature>
<accession>A0A2W5K541</accession>
<keyword evidence="1" id="KW-0805">Transcription regulation</keyword>
<dbReference type="CDD" id="cd00038">
    <property type="entry name" value="CAP_ED"/>
    <property type="match status" value="1"/>
</dbReference>
<dbReference type="PANTHER" id="PTHR24567">
    <property type="entry name" value="CRP FAMILY TRANSCRIPTIONAL REGULATORY PROTEIN"/>
    <property type="match status" value="1"/>
</dbReference>
<dbReference type="Pfam" id="PF00027">
    <property type="entry name" value="cNMP_binding"/>
    <property type="match status" value="1"/>
</dbReference>
<organism evidence="6 7">
    <name type="scientific">Ancylobacter novellus</name>
    <name type="common">Thiobacillus novellus</name>
    <dbReference type="NCBI Taxonomy" id="921"/>
    <lineage>
        <taxon>Bacteria</taxon>
        <taxon>Pseudomonadati</taxon>
        <taxon>Pseudomonadota</taxon>
        <taxon>Alphaproteobacteria</taxon>
        <taxon>Hyphomicrobiales</taxon>
        <taxon>Xanthobacteraceae</taxon>
        <taxon>Ancylobacter</taxon>
    </lineage>
</organism>